<organism evidence="2 3">
    <name type="scientific">Diploscapter pachys</name>
    <dbReference type="NCBI Taxonomy" id="2018661"/>
    <lineage>
        <taxon>Eukaryota</taxon>
        <taxon>Metazoa</taxon>
        <taxon>Ecdysozoa</taxon>
        <taxon>Nematoda</taxon>
        <taxon>Chromadorea</taxon>
        <taxon>Rhabditida</taxon>
        <taxon>Rhabditina</taxon>
        <taxon>Rhabditomorpha</taxon>
        <taxon>Rhabditoidea</taxon>
        <taxon>Rhabditidae</taxon>
        <taxon>Diploscapter</taxon>
    </lineage>
</organism>
<sequence length="287" mass="31412">MLGAVDYRPHSAGGGEGGGLGRPGGGELRRLDQGLVVDHQHLAAVEQAAPDIHGRGVERRVGDEGETVRGVEAVQVDAPRLAIRRQAAEGQQHHRLAVLDHERLALGRGVDVQRHVDRRTLEHGQLRDQQRQRAWQQDRHMSAGRHPLADQPVRQAVGLLIELGVTQLALIMQRRQRQRMARHLLLEQAVHGHRPGVVALRGVVAEQSAALLGRQDVQPLQALLGIMRQGLDQVCESLLEVTAQPPGVQARRALRGQTEALPEVVDAQGQRARPLAVSWASAAALWR</sequence>
<proteinExistence type="predicted"/>
<feature type="region of interest" description="Disordered" evidence="1">
    <location>
        <begin position="1"/>
        <end position="27"/>
    </location>
</feature>
<accession>A0A2A2K8G0</accession>
<evidence type="ECO:0000256" key="1">
    <source>
        <dbReference type="SAM" id="MobiDB-lite"/>
    </source>
</evidence>
<name>A0A2A2K8G0_9BILA</name>
<dbReference type="Proteomes" id="UP000218231">
    <property type="component" value="Unassembled WGS sequence"/>
</dbReference>
<feature type="region of interest" description="Disordered" evidence="1">
    <location>
        <begin position="123"/>
        <end position="149"/>
    </location>
</feature>
<evidence type="ECO:0000313" key="3">
    <source>
        <dbReference type="Proteomes" id="UP000218231"/>
    </source>
</evidence>
<feature type="compositionally biased region" description="Gly residues" evidence="1">
    <location>
        <begin position="12"/>
        <end position="26"/>
    </location>
</feature>
<protein>
    <submittedName>
        <fullName evidence="2">Uncharacterized protein</fullName>
    </submittedName>
</protein>
<feature type="compositionally biased region" description="Basic and acidic residues" evidence="1">
    <location>
        <begin position="123"/>
        <end position="141"/>
    </location>
</feature>
<keyword evidence="3" id="KW-1185">Reference proteome</keyword>
<evidence type="ECO:0000313" key="2">
    <source>
        <dbReference type="EMBL" id="PAV70244.1"/>
    </source>
</evidence>
<comment type="caution">
    <text evidence="2">The sequence shown here is derived from an EMBL/GenBank/DDBJ whole genome shotgun (WGS) entry which is preliminary data.</text>
</comment>
<dbReference type="EMBL" id="LIAE01009325">
    <property type="protein sequence ID" value="PAV70244.1"/>
    <property type="molecule type" value="Genomic_DNA"/>
</dbReference>
<dbReference type="AntiFam" id="ANF00178">
    <property type="entry name" value="Shadow ORF (opposite dhbF)"/>
</dbReference>
<reference evidence="2 3" key="1">
    <citation type="journal article" date="2017" name="Curr. Biol.">
        <title>Genome architecture and evolution of a unichromosomal asexual nematode.</title>
        <authorList>
            <person name="Fradin H."/>
            <person name="Zegar C."/>
            <person name="Gutwein M."/>
            <person name="Lucas J."/>
            <person name="Kovtun M."/>
            <person name="Corcoran D."/>
            <person name="Baugh L.R."/>
            <person name="Kiontke K."/>
            <person name="Gunsalus K."/>
            <person name="Fitch D.H."/>
            <person name="Piano F."/>
        </authorList>
    </citation>
    <scope>NUCLEOTIDE SEQUENCE [LARGE SCALE GENOMIC DNA]</scope>
    <source>
        <strain evidence="2">PF1309</strain>
    </source>
</reference>
<dbReference type="AlphaFoldDB" id="A0A2A2K8G0"/>
<gene>
    <name evidence="2" type="ORF">WR25_23867</name>
</gene>